<comment type="similarity">
    <text evidence="1 3">Belongs to the 5'-nucleotidase family.</text>
</comment>
<feature type="signal peptide" evidence="3">
    <location>
        <begin position="1"/>
        <end position="22"/>
    </location>
</feature>
<dbReference type="PANTHER" id="PTHR11575:SF6">
    <property type="entry name" value="2',3'-CYCLIC-NUCLEOTIDE 2'-PHOSPHODIESTERASE_3'-NUCLEOTIDASE"/>
    <property type="match status" value="1"/>
</dbReference>
<feature type="domain" description="5'-Nucleotidase C-terminal" evidence="6">
    <location>
        <begin position="534"/>
        <end position="662"/>
    </location>
</feature>
<evidence type="ECO:0000256" key="3">
    <source>
        <dbReference type="RuleBase" id="RU362119"/>
    </source>
</evidence>
<protein>
    <submittedName>
        <fullName evidence="7">5'-nucleotidase C-terminal domain-containing protein</fullName>
    </submittedName>
</protein>
<reference evidence="7 8" key="1">
    <citation type="submission" date="2021-12" db="EMBL/GenBank/DDBJ databases">
        <title>Discovery of the Pendulisporaceae a myxobacterial family with distinct sporulation behavior and unique specialized metabolism.</title>
        <authorList>
            <person name="Garcia R."/>
            <person name="Popoff A."/>
            <person name="Bader C.D."/>
            <person name="Loehr J."/>
            <person name="Walesch S."/>
            <person name="Walt C."/>
            <person name="Boldt J."/>
            <person name="Bunk B."/>
            <person name="Haeckl F.J.F.P.J."/>
            <person name="Gunesch A.P."/>
            <person name="Birkelbach J."/>
            <person name="Nuebel U."/>
            <person name="Pietschmann T."/>
            <person name="Bach T."/>
            <person name="Mueller R."/>
        </authorList>
    </citation>
    <scope>NUCLEOTIDE SEQUENCE [LARGE SCALE GENOMIC DNA]</scope>
    <source>
        <strain evidence="7 8">MSr11954</strain>
    </source>
</reference>
<accession>A0ABZ2M0A7</accession>
<feature type="domain" description="Calcineurin-like phosphoesterase" evidence="5">
    <location>
        <begin position="72"/>
        <end position="341"/>
    </location>
</feature>
<dbReference type="InterPro" id="IPR008334">
    <property type="entry name" value="5'-Nucleotdase_C"/>
</dbReference>
<keyword evidence="3" id="KW-0547">Nucleotide-binding</keyword>
<evidence type="ECO:0000313" key="7">
    <source>
        <dbReference type="EMBL" id="WXB16415.1"/>
    </source>
</evidence>
<dbReference type="SUPFAM" id="SSF56300">
    <property type="entry name" value="Metallo-dependent phosphatases"/>
    <property type="match status" value="1"/>
</dbReference>
<dbReference type="InterPro" id="IPR029052">
    <property type="entry name" value="Metallo-depent_PP-like"/>
</dbReference>
<proteinExistence type="inferred from homology"/>
<dbReference type="InterPro" id="IPR006146">
    <property type="entry name" value="5'-Nucleotdase_CS"/>
</dbReference>
<keyword evidence="2 3" id="KW-0732">Signal</keyword>
<feature type="region of interest" description="Disordered" evidence="4">
    <location>
        <begin position="34"/>
        <end position="55"/>
    </location>
</feature>
<dbReference type="Pfam" id="PF02872">
    <property type="entry name" value="5_nucleotid_C"/>
    <property type="match status" value="1"/>
</dbReference>
<feature type="chain" id="PRO_5044988193" evidence="3">
    <location>
        <begin position="23"/>
        <end position="754"/>
    </location>
</feature>
<evidence type="ECO:0000256" key="4">
    <source>
        <dbReference type="SAM" id="MobiDB-lite"/>
    </source>
</evidence>
<dbReference type="PANTHER" id="PTHR11575">
    <property type="entry name" value="5'-NUCLEOTIDASE-RELATED"/>
    <property type="match status" value="1"/>
</dbReference>
<evidence type="ECO:0000256" key="1">
    <source>
        <dbReference type="ARBA" id="ARBA00006654"/>
    </source>
</evidence>
<dbReference type="InterPro" id="IPR004843">
    <property type="entry name" value="Calcineurin-like_PHP"/>
</dbReference>
<dbReference type="Gene3D" id="3.60.21.10">
    <property type="match status" value="1"/>
</dbReference>
<dbReference type="InterPro" id="IPR036907">
    <property type="entry name" value="5'-Nucleotdase_C_sf"/>
</dbReference>
<evidence type="ECO:0000259" key="5">
    <source>
        <dbReference type="Pfam" id="PF00149"/>
    </source>
</evidence>
<name>A0ABZ2M0A7_9BACT</name>
<sequence>MRLRWVSILAVLSSAIVLQSVGCSDDSTLVANPFDGGSPAPVDAGRPAPVDAGPPVDGGSAIKPGSKATFAVLETTDLHTNVRSYDYFKLAEDKSIGLERTATLIKQARKEFPDSILVDNGDTIQGTVLADHQAVVTPIPCNQPLAQHKAMNNLAFDVGGVGNHEFNYGLGYLSQVTHTPFDVEGVTTSGNASCAGPAFPVVLSNVFSTKTNQPIFPPSAIVEKTITATDPDGKPVQTKLKVGFLAFTPPHILNWDKRWLEGKVYTKGVQEVAPPIVQDLRSKGADIVVAIIHGGISAYTDTSKTPPAPTPVPYSADLESQAYYLAQVPGIDAMLMGHSHQVFPDKASTTPGFNVPNVDKDKGLVHGVPSVMANFWGQHLGVIRLPLAFDGKHWSATKAEAVVEARPIATTCMGGKAVACDADGKWRTGAVCAFATACTGVADKTKVFIDADSSIATSVESEHQATITYVKTPIGDSDFDMSTYFAEVGDVTAIQVVNEAQTEYVSDYVKANLPQYASLPVLSVSAPFKSGFQGGNDYTDVHSGKLAINNAADLYLYPNTVYAVKVTGKTIQDWLEVAATRFKTISLTSTADQELINNSQPGYNFDAFSSPDVAYEIDVTQEPKKGRIKNLTYKGTPVDPAKEYIVATNNYRATGGGNFPGLDGSKTIFASPDTNRDVLIEYIKKKKNLTRVANGSARSWKFTKVVTAGKVLLHSARGKIALAQAAGINNVTVLAEDDGSGKGLSLYGVDLNNP</sequence>
<dbReference type="RefSeq" id="WP_394826040.1">
    <property type="nucleotide sequence ID" value="NZ_CP089984.1"/>
</dbReference>
<evidence type="ECO:0000256" key="2">
    <source>
        <dbReference type="ARBA" id="ARBA00022729"/>
    </source>
</evidence>
<dbReference type="Pfam" id="PF00149">
    <property type="entry name" value="Metallophos"/>
    <property type="match status" value="1"/>
</dbReference>
<evidence type="ECO:0000313" key="8">
    <source>
        <dbReference type="Proteomes" id="UP001370348"/>
    </source>
</evidence>
<keyword evidence="8" id="KW-1185">Reference proteome</keyword>
<dbReference type="Proteomes" id="UP001370348">
    <property type="component" value="Chromosome"/>
</dbReference>
<keyword evidence="3" id="KW-0378">Hydrolase</keyword>
<dbReference type="Gene3D" id="3.90.780.10">
    <property type="entry name" value="5'-Nucleotidase, C-terminal domain"/>
    <property type="match status" value="1"/>
</dbReference>
<dbReference type="PRINTS" id="PR01607">
    <property type="entry name" value="APYRASEFAMLY"/>
</dbReference>
<dbReference type="InterPro" id="IPR006179">
    <property type="entry name" value="5_nucleotidase/apyrase"/>
</dbReference>
<dbReference type="EMBL" id="CP089984">
    <property type="protein sequence ID" value="WXB16415.1"/>
    <property type="molecule type" value="Genomic_DNA"/>
</dbReference>
<organism evidence="7 8">
    <name type="scientific">Pendulispora albinea</name>
    <dbReference type="NCBI Taxonomy" id="2741071"/>
    <lineage>
        <taxon>Bacteria</taxon>
        <taxon>Pseudomonadati</taxon>
        <taxon>Myxococcota</taxon>
        <taxon>Myxococcia</taxon>
        <taxon>Myxococcales</taxon>
        <taxon>Sorangiineae</taxon>
        <taxon>Pendulisporaceae</taxon>
        <taxon>Pendulispora</taxon>
    </lineage>
</organism>
<evidence type="ECO:0000259" key="6">
    <source>
        <dbReference type="Pfam" id="PF02872"/>
    </source>
</evidence>
<gene>
    <name evidence="7" type="ORF">LZC94_03855</name>
</gene>
<dbReference type="SUPFAM" id="SSF55816">
    <property type="entry name" value="5'-nucleotidase (syn. UDP-sugar hydrolase), C-terminal domain"/>
    <property type="match status" value="1"/>
</dbReference>
<dbReference type="PROSITE" id="PS00786">
    <property type="entry name" value="5_NUCLEOTIDASE_2"/>
    <property type="match status" value="1"/>
</dbReference>